<comment type="catalytic activity">
    <reaction evidence="12">
        <text>a 5'-end triphospho-ribonucleoside in mRNA + H2O = a 5'-end diphospho-ribonucleoside in mRNA + phosphate + H(+)</text>
        <dbReference type="Rhea" id="RHEA:67004"/>
        <dbReference type="Rhea" id="RHEA-COMP:17164"/>
        <dbReference type="Rhea" id="RHEA-COMP:17165"/>
        <dbReference type="ChEBI" id="CHEBI:15377"/>
        <dbReference type="ChEBI" id="CHEBI:15378"/>
        <dbReference type="ChEBI" id="CHEBI:43474"/>
        <dbReference type="ChEBI" id="CHEBI:167616"/>
        <dbReference type="ChEBI" id="CHEBI:167618"/>
        <dbReference type="EC" id="3.6.1.74"/>
    </reaction>
</comment>
<keyword evidence="20" id="KW-1185">Reference proteome</keyword>
<keyword evidence="5 12" id="KW-0547">Nucleotide-binding</keyword>
<dbReference type="EMBL" id="JAACXV010014261">
    <property type="protein sequence ID" value="KAF7269068.1"/>
    <property type="molecule type" value="Genomic_DNA"/>
</dbReference>
<evidence type="ECO:0000256" key="2">
    <source>
        <dbReference type="ARBA" id="ARBA00022664"/>
    </source>
</evidence>
<dbReference type="GO" id="GO:0006370">
    <property type="term" value="P:7-methylguanosine mRNA capping"/>
    <property type="evidence" value="ECO:0007669"/>
    <property type="project" value="UniProtKB-UniRule"/>
</dbReference>
<dbReference type="Gene3D" id="2.40.50.140">
    <property type="entry name" value="Nucleic acid-binding proteins"/>
    <property type="match status" value="1"/>
</dbReference>
<feature type="binding site" evidence="15">
    <location>
        <position position="294"/>
    </location>
    <ligand>
        <name>GTP</name>
        <dbReference type="ChEBI" id="CHEBI:37565"/>
    </ligand>
</feature>
<dbReference type="GO" id="GO:0004484">
    <property type="term" value="F:mRNA guanylyltransferase activity"/>
    <property type="evidence" value="ECO:0007669"/>
    <property type="project" value="UniProtKB-UniRule"/>
</dbReference>
<comment type="similarity">
    <text evidence="12">In the C-terminal section; belongs to the eukaryotic GTase family.</text>
</comment>
<dbReference type="OrthoDB" id="200924at2759"/>
<evidence type="ECO:0000313" key="19">
    <source>
        <dbReference type="EMBL" id="KAF7269068.1"/>
    </source>
</evidence>
<dbReference type="GO" id="GO:0005634">
    <property type="term" value="C:nucleus"/>
    <property type="evidence" value="ECO:0007669"/>
    <property type="project" value="UniProtKB-SubCell"/>
</dbReference>
<keyword evidence="7" id="KW-0904">Protein phosphatase</keyword>
<feature type="binding site" evidence="15">
    <location>
        <begin position="455"/>
        <end position="457"/>
    </location>
    <ligand>
        <name>GTP</name>
        <dbReference type="ChEBI" id="CHEBI:37565"/>
    </ligand>
</feature>
<evidence type="ECO:0000256" key="12">
    <source>
        <dbReference type="PIRNR" id="PIRNR036958"/>
    </source>
</evidence>
<evidence type="ECO:0000256" key="14">
    <source>
        <dbReference type="PIRSR" id="PIRSR036958-2"/>
    </source>
</evidence>
<dbReference type="SUPFAM" id="SSF50249">
    <property type="entry name" value="Nucleic acid-binding proteins"/>
    <property type="match status" value="1"/>
</dbReference>
<dbReference type="InterPro" id="IPR013846">
    <property type="entry name" value="mRNA_cap_enzyme_C"/>
</dbReference>
<dbReference type="PROSITE" id="PS00383">
    <property type="entry name" value="TYR_PHOSPHATASE_1"/>
    <property type="match status" value="1"/>
</dbReference>
<dbReference type="GO" id="GO:0005525">
    <property type="term" value="F:GTP binding"/>
    <property type="evidence" value="ECO:0007669"/>
    <property type="project" value="UniProtKB-UniRule"/>
</dbReference>
<dbReference type="Gene3D" id="3.90.190.10">
    <property type="entry name" value="Protein tyrosine phosphatase superfamily"/>
    <property type="match status" value="1"/>
</dbReference>
<keyword evidence="9 12" id="KW-0342">GTP-binding</keyword>
<evidence type="ECO:0000256" key="11">
    <source>
        <dbReference type="ARBA" id="ARBA00044624"/>
    </source>
</evidence>
<reference evidence="19" key="1">
    <citation type="submission" date="2020-08" db="EMBL/GenBank/DDBJ databases">
        <title>Genome sequencing and assembly of the red palm weevil Rhynchophorus ferrugineus.</title>
        <authorList>
            <person name="Dias G.B."/>
            <person name="Bergman C.M."/>
            <person name="Manee M."/>
        </authorList>
    </citation>
    <scope>NUCLEOTIDE SEQUENCE</scope>
    <source>
        <strain evidence="19">AA-2017</strain>
        <tissue evidence="19">Whole larva</tissue>
    </source>
</reference>
<dbReference type="InterPro" id="IPR017074">
    <property type="entry name" value="mRNA_cap_enz_bifunc"/>
</dbReference>
<comment type="function">
    <text evidence="12">Bifunctional mRNA-capping enzyme exhibiting RNA 5'-triphosphate monophosphatase activity in the N-terminal part and mRNA guanylyltransferase activity in the C-terminal part. Catalyzes the first two steps of cap formation: by removing the gamma-phosphate from the 5'-triphosphate end of nascent mRNA to yield a diphosphate end, and by transferring the GMP moiety of GTP to the 5'-diphosphate terminus of RNA via a covalent enzyme-GMP reaction intermediate.</text>
</comment>
<dbReference type="PROSITE" id="PS50054">
    <property type="entry name" value="TYR_PHOSPHATASE_DUAL"/>
    <property type="match status" value="1"/>
</dbReference>
<comment type="similarity">
    <text evidence="12">In the N-terminal section; belongs to the non-receptor class of the protein-tyrosine phosphatase family.</text>
</comment>
<comment type="caution">
    <text evidence="19">The sequence shown here is derived from an EMBL/GenBank/DDBJ whole genome shotgun (WGS) entry which is preliminary data.</text>
</comment>
<proteinExistence type="inferred from homology"/>
<feature type="binding site" evidence="15">
    <location>
        <begin position="338"/>
        <end position="340"/>
    </location>
    <ligand>
        <name>GTP</name>
        <dbReference type="ChEBI" id="CHEBI:37565"/>
    </ligand>
</feature>
<feature type="domain" description="Tyrosine-protein phosphatase" evidence="17">
    <location>
        <begin position="30"/>
        <end position="189"/>
    </location>
</feature>
<keyword evidence="10 12" id="KW-0539">Nucleus</keyword>
<dbReference type="InterPro" id="IPR001339">
    <property type="entry name" value="mRNA_cap_enzyme_adenylation"/>
</dbReference>
<accession>A0A834M3B5</accession>
<dbReference type="SUPFAM" id="SSF52799">
    <property type="entry name" value="(Phosphotyrosine protein) phosphatases II"/>
    <property type="match status" value="1"/>
</dbReference>
<evidence type="ECO:0000256" key="16">
    <source>
        <dbReference type="SAM" id="MobiDB-lite"/>
    </source>
</evidence>
<dbReference type="GO" id="GO:0005524">
    <property type="term" value="F:ATP binding"/>
    <property type="evidence" value="ECO:0007669"/>
    <property type="project" value="InterPro"/>
</dbReference>
<keyword evidence="2 12" id="KW-0507">mRNA processing</keyword>
<feature type="compositionally biased region" description="Polar residues" evidence="16">
    <location>
        <begin position="213"/>
        <end position="223"/>
    </location>
</feature>
<feature type="region of interest" description="Disordered" evidence="16">
    <location>
        <begin position="193"/>
        <end position="223"/>
    </location>
</feature>
<dbReference type="InterPro" id="IPR000387">
    <property type="entry name" value="Tyr_Pase_dom"/>
</dbReference>
<evidence type="ECO:0000313" key="20">
    <source>
        <dbReference type="Proteomes" id="UP000625711"/>
    </source>
</evidence>
<comment type="subcellular location">
    <subcellularLocation>
        <location evidence="1 12">Nucleus</location>
    </subcellularLocation>
</comment>
<dbReference type="CDD" id="cd07895">
    <property type="entry name" value="Adenylation_mRNA_capping"/>
    <property type="match status" value="1"/>
</dbReference>
<feature type="binding site" evidence="15">
    <location>
        <begin position="525"/>
        <end position="530"/>
    </location>
    <ligand>
        <name>GTP</name>
        <dbReference type="ChEBI" id="CHEBI:37565"/>
    </ligand>
</feature>
<organism evidence="19 20">
    <name type="scientific">Rhynchophorus ferrugineus</name>
    <name type="common">Red palm weevil</name>
    <name type="synonym">Curculio ferrugineus</name>
    <dbReference type="NCBI Taxonomy" id="354439"/>
    <lineage>
        <taxon>Eukaryota</taxon>
        <taxon>Metazoa</taxon>
        <taxon>Ecdysozoa</taxon>
        <taxon>Arthropoda</taxon>
        <taxon>Hexapoda</taxon>
        <taxon>Insecta</taxon>
        <taxon>Pterygota</taxon>
        <taxon>Neoptera</taxon>
        <taxon>Endopterygota</taxon>
        <taxon>Coleoptera</taxon>
        <taxon>Polyphaga</taxon>
        <taxon>Cucujiformia</taxon>
        <taxon>Curculionidae</taxon>
        <taxon>Dryophthorinae</taxon>
        <taxon>Rhynchophorus</taxon>
    </lineage>
</organism>
<feature type="active site" description="N6-GMP-lysine intermediate" evidence="14">
    <location>
        <position position="289"/>
    </location>
</feature>
<name>A0A834M3B5_RHYFE</name>
<gene>
    <name evidence="19" type="ORF">GWI33_017826</name>
</gene>
<dbReference type="GO" id="GO:0140818">
    <property type="term" value="F:mRNA 5'-triphosphate monophosphatase activity"/>
    <property type="evidence" value="ECO:0007669"/>
    <property type="project" value="UniProtKB-EC"/>
</dbReference>
<keyword evidence="4 12" id="KW-0548">Nucleotidyltransferase</keyword>
<evidence type="ECO:0000256" key="5">
    <source>
        <dbReference type="ARBA" id="ARBA00022741"/>
    </source>
</evidence>
<dbReference type="FunFam" id="2.40.50.140:FF:000291">
    <property type="entry name" value="mRNA-capping enzyme"/>
    <property type="match status" value="1"/>
</dbReference>
<dbReference type="InterPro" id="IPR029021">
    <property type="entry name" value="Prot-tyrosine_phosphatase-like"/>
</dbReference>
<dbReference type="EC" id="3.6.1.74" evidence="12"/>
<evidence type="ECO:0000259" key="17">
    <source>
        <dbReference type="PROSITE" id="PS50054"/>
    </source>
</evidence>
<dbReference type="PROSITE" id="PS50056">
    <property type="entry name" value="TYR_PHOSPHATASE_2"/>
    <property type="match status" value="1"/>
</dbReference>
<dbReference type="GO" id="GO:0004721">
    <property type="term" value="F:phosphoprotein phosphatase activity"/>
    <property type="evidence" value="ECO:0007669"/>
    <property type="project" value="UniProtKB-UniRule"/>
</dbReference>
<dbReference type="InterPro" id="IPR012340">
    <property type="entry name" value="NA-bd_OB-fold"/>
</dbReference>
<dbReference type="InterPro" id="IPR016130">
    <property type="entry name" value="Tyr_Pase_AS"/>
</dbReference>
<evidence type="ECO:0000256" key="3">
    <source>
        <dbReference type="ARBA" id="ARBA00022679"/>
    </source>
</evidence>
<dbReference type="GO" id="GO:0004651">
    <property type="term" value="F:polynucleotide 5'-phosphatase activity"/>
    <property type="evidence" value="ECO:0007669"/>
    <property type="project" value="UniProtKB-UniRule"/>
</dbReference>
<dbReference type="AlphaFoldDB" id="A0A834M3B5"/>
<evidence type="ECO:0000256" key="8">
    <source>
        <dbReference type="ARBA" id="ARBA00023042"/>
    </source>
</evidence>
<dbReference type="InterPro" id="IPR020422">
    <property type="entry name" value="TYR_PHOSPHATASE_DUAL_dom"/>
</dbReference>
<dbReference type="InterPro" id="IPR000340">
    <property type="entry name" value="Dual-sp_phosphatase_cat-dom"/>
</dbReference>
<evidence type="ECO:0000256" key="15">
    <source>
        <dbReference type="PIRSR" id="PIRSR036958-3"/>
    </source>
</evidence>
<dbReference type="FunFam" id="3.30.470.30:FF:000040">
    <property type="entry name" value="mRNA-capping enzyme"/>
    <property type="match status" value="1"/>
</dbReference>
<dbReference type="PIRSF" id="PIRSF036958">
    <property type="entry name" value="mRNA_capping_HCE"/>
    <property type="match status" value="1"/>
</dbReference>
<sequence>MSKMREDPGPVPERWLHCPRKAKQLIMGKFMALKTPLNAAFDSQVPSYCRFHPKMFFDICKKNKINFGLWIDLTNTSRFYDKREIEEYGCKYVKLKCRGHGETPSERQTDDFIALVRNFISQHPLESIAVHCTHGFNRTGFLIISYLIREMDFSVESALQEFAMARPVGIYKADYIMELYRRYDDVKEMPPAPDLPDWCTESDDTNGNDDRGASTSSIGNGNDNMGLPFLPGVTSVYAFNEQQKKLALQKKIQEMCGWRSKGFPGSQPVSMSSKNITLLSKHPYRVSWKADGTRYMMLIDGEDEVYLFDRDNRVFKVENLRFLHLKNLQVHLRDTLLDGEMVIDKVNGTDIPRYLAYDIIMLNGSKVGQMPFYPDRLGYLETEIIRPRYIAMQQGIINKSIEPFSVRKKEFWPINQARNLLGEKFAKSLSHEPDGLIFQPSKEPYVAGRCDMVLKWKPLDMNSVDFRLRVVTKGGTGLITQKVCELYVGQLDTHYATMDYKKAFKDLDGKIVECKYENRKWVFMRERTDKSFPNSYATAEAVYDSIKNPITKEYLLQHTETDADRMPHPSKRARR</sequence>
<dbReference type="FunFam" id="3.90.190.10:FF:000040">
    <property type="entry name" value="mRNA-capping enzyme"/>
    <property type="match status" value="1"/>
</dbReference>
<comment type="catalytic activity">
    <reaction evidence="11">
        <text>a 5'-end diphospho-ribonucleoside in mRNA + GTP + H(+) = a 5'-end (5'-triphosphoguanosine)-ribonucleoside in mRNA + diphosphate</text>
        <dbReference type="Rhea" id="RHEA:67012"/>
        <dbReference type="Rhea" id="RHEA-COMP:17165"/>
        <dbReference type="Rhea" id="RHEA-COMP:17166"/>
        <dbReference type="ChEBI" id="CHEBI:15378"/>
        <dbReference type="ChEBI" id="CHEBI:33019"/>
        <dbReference type="ChEBI" id="CHEBI:37565"/>
        <dbReference type="ChEBI" id="CHEBI:167616"/>
        <dbReference type="ChEBI" id="CHEBI:167617"/>
        <dbReference type="EC" id="2.7.7.50"/>
    </reaction>
    <physiologicalReaction direction="left-to-right" evidence="11">
        <dbReference type="Rhea" id="RHEA:67013"/>
    </physiologicalReaction>
</comment>
<dbReference type="Proteomes" id="UP000625711">
    <property type="component" value="Unassembled WGS sequence"/>
</dbReference>
<evidence type="ECO:0000256" key="10">
    <source>
        <dbReference type="ARBA" id="ARBA00023242"/>
    </source>
</evidence>
<dbReference type="PANTHER" id="PTHR10367">
    <property type="entry name" value="MRNA-CAPPING ENZYME"/>
    <property type="match status" value="1"/>
</dbReference>
<dbReference type="EC" id="2.7.7.50" evidence="12"/>
<dbReference type="Gene3D" id="3.30.470.30">
    <property type="entry name" value="DNA ligase/mRNA capping enzyme"/>
    <property type="match status" value="1"/>
</dbReference>
<evidence type="ECO:0000256" key="1">
    <source>
        <dbReference type="ARBA" id="ARBA00004123"/>
    </source>
</evidence>
<keyword evidence="6 12" id="KW-0378">Hydrolase</keyword>
<evidence type="ECO:0000259" key="18">
    <source>
        <dbReference type="PROSITE" id="PS50056"/>
    </source>
</evidence>
<dbReference type="InterPro" id="IPR051029">
    <property type="entry name" value="mRNA_Capping_Enz/RNA_Phosphat"/>
</dbReference>
<dbReference type="Pfam" id="PF00782">
    <property type="entry name" value="DSPc"/>
    <property type="match status" value="1"/>
</dbReference>
<dbReference type="Pfam" id="PF01331">
    <property type="entry name" value="mRNA_cap_enzyme"/>
    <property type="match status" value="1"/>
</dbReference>
<protein>
    <recommendedName>
        <fullName evidence="12">mRNA-capping enzyme</fullName>
    </recommendedName>
    <domain>
        <recommendedName>
            <fullName evidence="12">mRNA 5'-triphosphate monophosphatase</fullName>
            <ecNumber evidence="12">3.6.1.74</ecNumber>
        </recommendedName>
        <alternativeName>
            <fullName evidence="12">mRNA 5'-phosphatase</fullName>
        </alternativeName>
    </domain>
    <domain>
        <recommendedName>
            <fullName evidence="12">mRNA guanylyltransferase</fullName>
            <ecNumber evidence="12">2.7.7.50</ecNumber>
        </recommendedName>
        <alternativeName>
            <fullName evidence="12">GTP--RNA guanylyltransferase</fullName>
            <shortName evidence="12">GTase</shortName>
        </alternativeName>
    </domain>
</protein>
<feature type="binding site" evidence="15">
    <location>
        <position position="310"/>
    </location>
    <ligand>
        <name>GTP</name>
        <dbReference type="ChEBI" id="CHEBI:37565"/>
    </ligand>
</feature>
<evidence type="ECO:0000256" key="6">
    <source>
        <dbReference type="ARBA" id="ARBA00022801"/>
    </source>
</evidence>
<feature type="domain" description="Tyrosine specific protein phosphatases" evidence="18">
    <location>
        <begin position="110"/>
        <end position="177"/>
    </location>
</feature>
<evidence type="ECO:0000256" key="13">
    <source>
        <dbReference type="PIRSR" id="PIRSR036958-1"/>
    </source>
</evidence>
<evidence type="ECO:0000256" key="9">
    <source>
        <dbReference type="ARBA" id="ARBA00023134"/>
    </source>
</evidence>
<feature type="active site" description="Phosphocysteine intermediate" evidence="13">
    <location>
        <position position="132"/>
    </location>
</feature>
<dbReference type="PANTHER" id="PTHR10367:SF17">
    <property type="entry name" value="MRNA-CAPPING ENZYME"/>
    <property type="match status" value="1"/>
</dbReference>
<dbReference type="CDD" id="cd17664">
    <property type="entry name" value="Mce1_N"/>
    <property type="match status" value="1"/>
</dbReference>
<evidence type="ECO:0000256" key="7">
    <source>
        <dbReference type="ARBA" id="ARBA00022912"/>
    </source>
</evidence>
<dbReference type="Pfam" id="PF03919">
    <property type="entry name" value="mRNA_cap_C"/>
    <property type="match status" value="1"/>
</dbReference>
<evidence type="ECO:0000256" key="4">
    <source>
        <dbReference type="ARBA" id="ARBA00022695"/>
    </source>
</evidence>
<keyword evidence="3 12" id="KW-0808">Transferase</keyword>
<dbReference type="SUPFAM" id="SSF56091">
    <property type="entry name" value="DNA ligase/mRNA capping enzyme, catalytic domain"/>
    <property type="match status" value="1"/>
</dbReference>
<keyword evidence="8 12" id="KW-0506">mRNA capping</keyword>